<protein>
    <submittedName>
        <fullName evidence="12">DNA-templated transcriptional preinitiation complex assembly</fullName>
    </submittedName>
</protein>
<evidence type="ECO:0000256" key="5">
    <source>
        <dbReference type="ARBA" id="ARBA00022833"/>
    </source>
</evidence>
<evidence type="ECO:0000256" key="9">
    <source>
        <dbReference type="PROSITE-ProRule" id="PRU00469"/>
    </source>
</evidence>
<evidence type="ECO:0000313" key="12">
    <source>
        <dbReference type="EMBL" id="KAF8710738.1"/>
    </source>
</evidence>
<dbReference type="PANTHER" id="PTHR11618">
    <property type="entry name" value="TRANSCRIPTION INITIATION FACTOR IIB-RELATED"/>
    <property type="match status" value="1"/>
</dbReference>
<dbReference type="GO" id="GO:0070897">
    <property type="term" value="P:transcription preinitiation complex assembly"/>
    <property type="evidence" value="ECO:0007669"/>
    <property type="project" value="InterPro"/>
</dbReference>
<feature type="region of interest" description="Disordered" evidence="10">
    <location>
        <begin position="351"/>
        <end position="398"/>
    </location>
</feature>
<dbReference type="CDD" id="cd00043">
    <property type="entry name" value="CYCLIN_SF"/>
    <property type="match status" value="1"/>
</dbReference>
<sequence length="541" mass="59931">MPCPACGNHDLEFDDQILSLLCTNCGNVVESSQSALDFSMTTEKGTGTNFGMGRALHNQSSTLVARSGRYLGSDTREARWIRNLEATKSFLAAVTRNMHQLPCTERAQYIMEQAMKKGSFRWGRSAERVAGASICLALRESGRAESIREVAVHIQCRQEHLARTHRRVAILLNIKIEPLDPALLVSSIWNYTQECLAASASLFPTELSKFLSDLTSSSQSVLNLAHQLSNLILRVSLTNGRQSNIVACALFMVSLSGQAGKPIPKPGVLASVLGDRFGGAARSIADRIREIERLIEDWRHELPWADTDLPANSRKRTIKVATWIKDVIHFKDDLWSKQIEAVAHAHYSPSIEDDFDEGEDDTSSCTGSYSTVGSKRSSNGTQSTSNSKRPHLDRGYYDSGRPRAYVVEQSKARPSAQATILASLLDPFSCSISTPSTLGSAWDELKRSDSVADEDLFEEGELERLIRSDEDVRALRARWEAEGRFEGIPEWIDEPQEVPPDLVNVGDLLDAFDPDVEELVGAWRGPSPTGFDDNNSYFYDD</sequence>
<dbReference type="GO" id="GO:0097550">
    <property type="term" value="C:transcription preinitiation complex"/>
    <property type="evidence" value="ECO:0007669"/>
    <property type="project" value="TreeGrafter"/>
</dbReference>
<dbReference type="InterPro" id="IPR036915">
    <property type="entry name" value="Cyclin-like_sf"/>
</dbReference>
<evidence type="ECO:0000256" key="1">
    <source>
        <dbReference type="ARBA" id="ARBA00004123"/>
    </source>
</evidence>
<dbReference type="InterPro" id="IPR000812">
    <property type="entry name" value="TFIIB"/>
</dbReference>
<feature type="region of interest" description="Disordered" evidence="10">
    <location>
        <begin position="522"/>
        <end position="541"/>
    </location>
</feature>
<keyword evidence="6" id="KW-0805">Transcription regulation</keyword>
<keyword evidence="4 9" id="KW-0863">Zinc-finger</keyword>
<feature type="compositionally biased region" description="Acidic residues" evidence="10">
    <location>
        <begin position="351"/>
        <end position="362"/>
    </location>
</feature>
<dbReference type="GO" id="GO:0001006">
    <property type="term" value="F:RNA polymerase III type 3 promoter sequence-specific DNA binding"/>
    <property type="evidence" value="ECO:0007669"/>
    <property type="project" value="TreeGrafter"/>
</dbReference>
<organism evidence="12 13">
    <name type="scientific">Rhizoctonia solani</name>
    <dbReference type="NCBI Taxonomy" id="456999"/>
    <lineage>
        <taxon>Eukaryota</taxon>
        <taxon>Fungi</taxon>
        <taxon>Dikarya</taxon>
        <taxon>Basidiomycota</taxon>
        <taxon>Agaricomycotina</taxon>
        <taxon>Agaricomycetes</taxon>
        <taxon>Cantharellales</taxon>
        <taxon>Ceratobasidiaceae</taxon>
        <taxon>Rhizoctonia</taxon>
    </lineage>
</organism>
<dbReference type="GO" id="GO:0005634">
    <property type="term" value="C:nucleus"/>
    <property type="evidence" value="ECO:0007669"/>
    <property type="project" value="UniProtKB-SubCell"/>
</dbReference>
<feature type="domain" description="TFIIB-type" evidence="11">
    <location>
        <begin position="1"/>
        <end position="30"/>
    </location>
</feature>
<evidence type="ECO:0000256" key="4">
    <source>
        <dbReference type="ARBA" id="ARBA00022771"/>
    </source>
</evidence>
<keyword evidence="5" id="KW-0862">Zinc</keyword>
<evidence type="ECO:0000256" key="2">
    <source>
        <dbReference type="ARBA" id="ARBA00010857"/>
    </source>
</evidence>
<dbReference type="PANTHER" id="PTHR11618:SF4">
    <property type="entry name" value="TRANSCRIPTION FACTOR IIIB 90 KDA SUBUNIT"/>
    <property type="match status" value="1"/>
</dbReference>
<dbReference type="Proteomes" id="UP000602905">
    <property type="component" value="Unassembled WGS sequence"/>
</dbReference>
<feature type="compositionally biased region" description="Polar residues" evidence="10">
    <location>
        <begin position="532"/>
        <end position="541"/>
    </location>
</feature>
<dbReference type="InterPro" id="IPR013137">
    <property type="entry name" value="Znf_TFIIB"/>
</dbReference>
<dbReference type="SUPFAM" id="SSF57783">
    <property type="entry name" value="Zinc beta-ribbon"/>
    <property type="match status" value="1"/>
</dbReference>
<dbReference type="SUPFAM" id="SSF47954">
    <property type="entry name" value="Cyclin-like"/>
    <property type="match status" value="1"/>
</dbReference>
<feature type="non-terminal residue" evidence="12">
    <location>
        <position position="541"/>
    </location>
</feature>
<reference evidence="12" key="1">
    <citation type="submission" date="2020-09" db="EMBL/GenBank/DDBJ databases">
        <title>Comparative genome analyses of four rice-infecting Rhizoctonia solani isolates reveal extensive enrichment of homogalacturonan modification genes.</title>
        <authorList>
            <person name="Lee D.-Y."/>
            <person name="Jeon J."/>
            <person name="Kim K.-T."/>
            <person name="Cheong K."/>
            <person name="Song H."/>
            <person name="Choi G."/>
            <person name="Ko J."/>
            <person name="Opiyo S.O."/>
            <person name="Zuo S."/>
            <person name="Madhav S."/>
            <person name="Lee Y.-H."/>
            <person name="Wang G.-L."/>
        </authorList>
    </citation>
    <scope>NUCLEOTIDE SEQUENCE</scope>
    <source>
        <strain evidence="12">AG1-IA WGL</strain>
    </source>
</reference>
<keyword evidence="7" id="KW-0804">Transcription</keyword>
<keyword evidence="3" id="KW-0479">Metal-binding</keyword>
<dbReference type="OrthoDB" id="2527864at2759"/>
<evidence type="ECO:0000256" key="3">
    <source>
        <dbReference type="ARBA" id="ARBA00022723"/>
    </source>
</evidence>
<evidence type="ECO:0000256" key="6">
    <source>
        <dbReference type="ARBA" id="ARBA00023015"/>
    </source>
</evidence>
<feature type="compositionally biased region" description="Polar residues" evidence="10">
    <location>
        <begin position="363"/>
        <end position="387"/>
    </location>
</feature>
<comment type="caution">
    <text evidence="12">The sequence shown here is derived from an EMBL/GenBank/DDBJ whole genome shotgun (WGS) entry which is preliminary data.</text>
</comment>
<proteinExistence type="inferred from homology"/>
<dbReference type="Gene3D" id="1.10.472.170">
    <property type="match status" value="1"/>
</dbReference>
<dbReference type="GO" id="GO:0000995">
    <property type="term" value="F:RNA polymerase III general transcription initiation factor activity"/>
    <property type="evidence" value="ECO:0007669"/>
    <property type="project" value="TreeGrafter"/>
</dbReference>
<name>A0A8H7LXI4_9AGAM</name>
<comment type="subcellular location">
    <subcellularLocation>
        <location evidence="1">Nucleus</location>
    </subcellularLocation>
</comment>
<gene>
    <name evidence="12" type="ORF">RHS03_01878</name>
</gene>
<comment type="similarity">
    <text evidence="2">Belongs to the TFIIB family.</text>
</comment>
<evidence type="ECO:0000256" key="8">
    <source>
        <dbReference type="ARBA" id="ARBA00023242"/>
    </source>
</evidence>
<dbReference type="EMBL" id="JACYCD010000047">
    <property type="protein sequence ID" value="KAF8710738.1"/>
    <property type="molecule type" value="Genomic_DNA"/>
</dbReference>
<evidence type="ECO:0000256" key="7">
    <source>
        <dbReference type="ARBA" id="ARBA00023163"/>
    </source>
</evidence>
<dbReference type="AlphaFoldDB" id="A0A8H7LXI4"/>
<dbReference type="GO" id="GO:0000126">
    <property type="term" value="C:transcription factor TFIIIB complex"/>
    <property type="evidence" value="ECO:0007669"/>
    <property type="project" value="TreeGrafter"/>
</dbReference>
<accession>A0A8H7LXI4</accession>
<evidence type="ECO:0000256" key="10">
    <source>
        <dbReference type="SAM" id="MobiDB-lite"/>
    </source>
</evidence>
<evidence type="ECO:0000313" key="13">
    <source>
        <dbReference type="Proteomes" id="UP000602905"/>
    </source>
</evidence>
<evidence type="ECO:0000259" key="11">
    <source>
        <dbReference type="PROSITE" id="PS51134"/>
    </source>
</evidence>
<keyword evidence="8" id="KW-0539">Nucleus</keyword>
<dbReference type="GO" id="GO:0008270">
    <property type="term" value="F:zinc ion binding"/>
    <property type="evidence" value="ECO:0007669"/>
    <property type="project" value="UniProtKB-KW"/>
</dbReference>
<dbReference type="PROSITE" id="PS51134">
    <property type="entry name" value="ZF_TFIIB"/>
    <property type="match status" value="1"/>
</dbReference>